<evidence type="ECO:0000259" key="1">
    <source>
        <dbReference type="Pfam" id="PF24626"/>
    </source>
</evidence>
<sequence length="214" mass="23668">ISATREDDKLEGKQVKDVPIVQDFPKVFSEKLPGLPPARPIEFQIDQIPRVAPVARAPYHLAPSEMKELSEQLNELCDKGVSQNGKVAYKLELPQELSRVHHTFHVSNVKKCYSGESLVIPLEGVQINNTLQFVEEPVEIMGREIKRLKRSQVPPVKLHWNSRRGHEFTWEFVEEGEPVDAVGSGATTIAIRVINSGAGRSTLVGGVSNSSNSG</sequence>
<dbReference type="InterPro" id="IPR043502">
    <property type="entry name" value="DNA/RNA_pol_sf"/>
</dbReference>
<dbReference type="SUPFAM" id="SSF56672">
    <property type="entry name" value="DNA/RNA polymerases"/>
    <property type="match status" value="1"/>
</dbReference>
<evidence type="ECO:0000313" key="2">
    <source>
        <dbReference type="EMBL" id="GEU79645.1"/>
    </source>
</evidence>
<organism evidence="2">
    <name type="scientific">Tanacetum cinerariifolium</name>
    <name type="common">Dalmatian daisy</name>
    <name type="synonym">Chrysanthemum cinerariifolium</name>
    <dbReference type="NCBI Taxonomy" id="118510"/>
    <lineage>
        <taxon>Eukaryota</taxon>
        <taxon>Viridiplantae</taxon>
        <taxon>Streptophyta</taxon>
        <taxon>Embryophyta</taxon>
        <taxon>Tracheophyta</taxon>
        <taxon>Spermatophyta</taxon>
        <taxon>Magnoliopsida</taxon>
        <taxon>eudicotyledons</taxon>
        <taxon>Gunneridae</taxon>
        <taxon>Pentapetalae</taxon>
        <taxon>asterids</taxon>
        <taxon>campanulids</taxon>
        <taxon>Asterales</taxon>
        <taxon>Asteraceae</taxon>
        <taxon>Asteroideae</taxon>
        <taxon>Anthemideae</taxon>
        <taxon>Anthemidinae</taxon>
        <taxon>Tanacetum</taxon>
    </lineage>
</organism>
<comment type="caution">
    <text evidence="2">The sequence shown here is derived from an EMBL/GenBank/DDBJ whole genome shotgun (WGS) entry which is preliminary data.</text>
</comment>
<dbReference type="PANTHER" id="PTHR46148">
    <property type="entry name" value="CHROMO DOMAIN-CONTAINING PROTEIN"/>
    <property type="match status" value="1"/>
</dbReference>
<protein>
    <submittedName>
        <fullName evidence="2">Putative reverse transcriptase domain-containing protein</fullName>
    </submittedName>
</protein>
<feature type="domain" description="Tf2-1-like SH3-like" evidence="1">
    <location>
        <begin position="83"/>
        <end position="112"/>
    </location>
</feature>
<keyword evidence="2" id="KW-0695">RNA-directed DNA polymerase</keyword>
<name>A0A6L2N4Q0_TANCI</name>
<dbReference type="GO" id="GO:0003964">
    <property type="term" value="F:RNA-directed DNA polymerase activity"/>
    <property type="evidence" value="ECO:0007669"/>
    <property type="project" value="UniProtKB-KW"/>
</dbReference>
<keyword evidence="2" id="KW-0548">Nucleotidyltransferase</keyword>
<reference evidence="2" key="1">
    <citation type="journal article" date="2019" name="Sci. Rep.">
        <title>Draft genome of Tanacetum cinerariifolium, the natural source of mosquito coil.</title>
        <authorList>
            <person name="Yamashiro T."/>
            <person name="Shiraishi A."/>
            <person name="Satake H."/>
            <person name="Nakayama K."/>
        </authorList>
    </citation>
    <scope>NUCLEOTIDE SEQUENCE</scope>
</reference>
<dbReference type="Gene3D" id="3.10.10.10">
    <property type="entry name" value="HIV Type 1 Reverse Transcriptase, subunit A, domain 1"/>
    <property type="match status" value="1"/>
</dbReference>
<accession>A0A6L2N4Q0</accession>
<dbReference type="EMBL" id="BKCJ010007916">
    <property type="protein sequence ID" value="GEU79645.1"/>
    <property type="molecule type" value="Genomic_DNA"/>
</dbReference>
<proteinExistence type="predicted"/>
<dbReference type="AlphaFoldDB" id="A0A6L2N4Q0"/>
<dbReference type="InterPro" id="IPR056924">
    <property type="entry name" value="SH3_Tf2-1"/>
</dbReference>
<dbReference type="PANTHER" id="PTHR46148:SF59">
    <property type="entry name" value="NUCLEOTIDYLTRANSFERASE, RIBONUCLEASE H"/>
    <property type="match status" value="1"/>
</dbReference>
<keyword evidence="2" id="KW-0808">Transferase</keyword>
<gene>
    <name evidence="2" type="ORF">Tci_051623</name>
</gene>
<dbReference type="Pfam" id="PF24626">
    <property type="entry name" value="SH3_Tf2-1"/>
    <property type="match status" value="1"/>
</dbReference>
<feature type="non-terminal residue" evidence="2">
    <location>
        <position position="1"/>
    </location>
</feature>